<comment type="caution">
    <text evidence="2">The sequence shown here is derived from an EMBL/GenBank/DDBJ whole genome shotgun (WGS) entry which is preliminary data.</text>
</comment>
<feature type="region of interest" description="Disordered" evidence="1">
    <location>
        <begin position="19"/>
        <end position="59"/>
    </location>
</feature>
<dbReference type="Proteomes" id="UP001373714">
    <property type="component" value="Unassembled WGS sequence"/>
</dbReference>
<dbReference type="AlphaFoldDB" id="A0AAV9V352"/>
<proteinExistence type="predicted"/>
<protein>
    <submittedName>
        <fullName evidence="2">Uncharacterized protein</fullName>
    </submittedName>
</protein>
<evidence type="ECO:0000313" key="3">
    <source>
        <dbReference type="Proteomes" id="UP001373714"/>
    </source>
</evidence>
<accession>A0AAV9V352</accession>
<feature type="compositionally biased region" description="Basic and acidic residues" evidence="1">
    <location>
        <begin position="21"/>
        <end position="46"/>
    </location>
</feature>
<reference evidence="2 3" key="1">
    <citation type="submission" date="2019-10" db="EMBL/GenBank/DDBJ databases">
        <authorList>
            <person name="Palmer J.M."/>
        </authorList>
    </citation>
    <scope>NUCLEOTIDE SEQUENCE [LARGE SCALE GENOMIC DNA]</scope>
    <source>
        <strain evidence="2 3">TWF730</strain>
    </source>
</reference>
<sequence length="461" mass="52551">MPAQNQDLLHLELAVGSEPSRYYEHHSSREEESVPFERDYNLRDLPDPPAGSSQAPRSPIRKLVRGAGVVGPETTWGHFGVIGGKIERPESHFGRTVSRFQHLWAENRPQLTTAVRTPSPPTPPQNYALHVEMIEDSKNLLLTMGKRHNMRRLALTGEDLNPGDIRNRLGEFYQRAVAIKGDLREVQRTCTPITGESGPRGSSLALEIQSELQFHFDKLQRAYSYIQAVVQSGNLAIPANTWKGITQYLNGLHKELSWYIFSGIRMIPESHLQTFNHPLRIFAVYSPEIRKQKPKLEALWNHILDFLTKAEIDSTNPSSWSNLSESVVIATEFCKMLDVTLKTSKIFEDTEELFEELRVKHNYIQQLIETGPVARRKLRQGQQGSYVHPRGGALHDSFRLGSQMLEYIRRADTRHCFGVTRPHWSGVPPQLIHRDESSIPPEHGILPQTAALLRQHTELWN</sequence>
<name>A0AAV9V352_9PEZI</name>
<organism evidence="2 3">
    <name type="scientific">Orbilia blumenaviensis</name>
    <dbReference type="NCBI Taxonomy" id="1796055"/>
    <lineage>
        <taxon>Eukaryota</taxon>
        <taxon>Fungi</taxon>
        <taxon>Dikarya</taxon>
        <taxon>Ascomycota</taxon>
        <taxon>Pezizomycotina</taxon>
        <taxon>Orbiliomycetes</taxon>
        <taxon>Orbiliales</taxon>
        <taxon>Orbiliaceae</taxon>
        <taxon>Orbilia</taxon>
    </lineage>
</organism>
<gene>
    <name evidence="2" type="ORF">TWF730_008464</name>
</gene>
<dbReference type="EMBL" id="JAVHNS010000005">
    <property type="protein sequence ID" value="KAK6354044.1"/>
    <property type="molecule type" value="Genomic_DNA"/>
</dbReference>
<keyword evidence="3" id="KW-1185">Reference proteome</keyword>
<evidence type="ECO:0000256" key="1">
    <source>
        <dbReference type="SAM" id="MobiDB-lite"/>
    </source>
</evidence>
<evidence type="ECO:0000313" key="2">
    <source>
        <dbReference type="EMBL" id="KAK6354044.1"/>
    </source>
</evidence>